<evidence type="ECO:0000256" key="7">
    <source>
        <dbReference type="HAMAP-Rule" id="MF_00631"/>
    </source>
</evidence>
<comment type="function">
    <text evidence="7">Involved in cell division.</text>
</comment>
<evidence type="ECO:0000256" key="5">
    <source>
        <dbReference type="ARBA" id="ARBA00023136"/>
    </source>
</evidence>
<evidence type="ECO:0000256" key="6">
    <source>
        <dbReference type="ARBA" id="ARBA00023306"/>
    </source>
</evidence>
<dbReference type="Proteomes" id="UP000769484">
    <property type="component" value="Unassembled WGS sequence"/>
</dbReference>
<dbReference type="GO" id="GO:0051301">
    <property type="term" value="P:cell division"/>
    <property type="evidence" value="ECO:0007669"/>
    <property type="project" value="UniProtKB-UniRule"/>
</dbReference>
<dbReference type="GO" id="GO:0005886">
    <property type="term" value="C:plasma membrane"/>
    <property type="evidence" value="ECO:0007669"/>
    <property type="project" value="UniProtKB-SubCell"/>
</dbReference>
<evidence type="ECO:0000256" key="1">
    <source>
        <dbReference type="ARBA" id="ARBA00022475"/>
    </source>
</evidence>
<dbReference type="EMBL" id="JABZXJ010000005">
    <property type="protein sequence ID" value="MBF1648877.1"/>
    <property type="molecule type" value="Genomic_DNA"/>
</dbReference>
<dbReference type="HAMAP" id="MF_00631">
    <property type="entry name" value="CrgA"/>
    <property type="match status" value="1"/>
</dbReference>
<keyword evidence="4 7" id="KW-1133">Transmembrane helix</keyword>
<evidence type="ECO:0000313" key="9">
    <source>
        <dbReference type="EMBL" id="MBF1648877.1"/>
    </source>
</evidence>
<feature type="region of interest" description="Disordered" evidence="8">
    <location>
        <begin position="21"/>
        <end position="58"/>
    </location>
</feature>
<comment type="caution">
    <text evidence="9">The sequence shown here is derived from an EMBL/GenBank/DDBJ whole genome shotgun (WGS) entry which is preliminary data.</text>
</comment>
<proteinExistence type="inferred from homology"/>
<evidence type="ECO:0000256" key="3">
    <source>
        <dbReference type="ARBA" id="ARBA00022692"/>
    </source>
</evidence>
<evidence type="ECO:0000313" key="10">
    <source>
        <dbReference type="Proteomes" id="UP000769484"/>
    </source>
</evidence>
<reference evidence="9" key="1">
    <citation type="submission" date="2020-04" db="EMBL/GenBank/DDBJ databases">
        <title>Deep metagenomics examines the oral microbiome during advanced dental caries in children, revealing novel taxa and co-occurrences with host molecules.</title>
        <authorList>
            <person name="Baker J.L."/>
            <person name="Morton J.T."/>
            <person name="Dinis M."/>
            <person name="Alvarez R."/>
            <person name="Tran N.C."/>
            <person name="Knight R."/>
            <person name="Edlund A."/>
        </authorList>
    </citation>
    <scope>NUCLEOTIDE SEQUENCE</scope>
    <source>
        <strain evidence="9">JCVI_47_bin.4</strain>
    </source>
</reference>
<dbReference type="Pfam" id="PF06781">
    <property type="entry name" value="CrgA"/>
    <property type="match status" value="1"/>
</dbReference>
<gene>
    <name evidence="7" type="primary">crgA</name>
    <name evidence="9" type="ORF">HXO56_02080</name>
</gene>
<feature type="transmembrane region" description="Helical" evidence="7">
    <location>
        <begin position="85"/>
        <end position="108"/>
    </location>
</feature>
<comment type="similarity">
    <text evidence="7">Belongs to the CrgA family.</text>
</comment>
<name>A0A930KQG3_9MICC</name>
<feature type="compositionally biased region" description="Basic residues" evidence="8">
    <location>
        <begin position="33"/>
        <end position="46"/>
    </location>
</feature>
<evidence type="ECO:0000256" key="4">
    <source>
        <dbReference type="ARBA" id="ARBA00022989"/>
    </source>
</evidence>
<keyword evidence="5 7" id="KW-0472">Membrane</keyword>
<keyword evidence="2 7" id="KW-0132">Cell division</keyword>
<evidence type="ECO:0000256" key="2">
    <source>
        <dbReference type="ARBA" id="ARBA00022618"/>
    </source>
</evidence>
<accession>A0A930KQG3</accession>
<keyword evidence="3 7" id="KW-0812">Transmembrane</keyword>
<feature type="compositionally biased region" description="Basic and acidic residues" evidence="8">
    <location>
        <begin position="47"/>
        <end position="58"/>
    </location>
</feature>
<keyword evidence="1 7" id="KW-1003">Cell membrane</keyword>
<comment type="subcellular location">
    <subcellularLocation>
        <location evidence="7">Cell membrane</location>
        <topology evidence="7">Multi-pass membrane protein</topology>
    </subcellularLocation>
</comment>
<sequence>MKSSRESAKIVFNVLHKVTHTSEAEENMSPKSTAKKSKKTANTKSKKSQDKKSAKAVEEDASELRLLEVAREMETSGTQREGTPLWYRVVMFSLVALGILWIIAYYIFEGRLPVPGIGMWNVTIGVGAMMVGMVMMTRWR</sequence>
<dbReference type="AlphaFoldDB" id="A0A930KQG3"/>
<evidence type="ECO:0000256" key="8">
    <source>
        <dbReference type="SAM" id="MobiDB-lite"/>
    </source>
</evidence>
<protein>
    <recommendedName>
        <fullName evidence="7">Cell division protein CrgA</fullName>
    </recommendedName>
</protein>
<dbReference type="InterPro" id="IPR009619">
    <property type="entry name" value="CrgA"/>
</dbReference>
<feature type="transmembrane region" description="Helical" evidence="7">
    <location>
        <begin position="114"/>
        <end position="136"/>
    </location>
</feature>
<keyword evidence="6 7" id="KW-0131">Cell cycle</keyword>
<organism evidence="9 10">
    <name type="scientific">Rothia dentocariosa</name>
    <dbReference type="NCBI Taxonomy" id="2047"/>
    <lineage>
        <taxon>Bacteria</taxon>
        <taxon>Bacillati</taxon>
        <taxon>Actinomycetota</taxon>
        <taxon>Actinomycetes</taxon>
        <taxon>Micrococcales</taxon>
        <taxon>Micrococcaceae</taxon>
        <taxon>Rothia</taxon>
    </lineage>
</organism>